<accession>A0A241XRM7</accession>
<reference evidence="1 2" key="1">
    <citation type="submission" date="2017-05" db="EMBL/GenBank/DDBJ databases">
        <authorList>
            <person name="Song R."/>
            <person name="Chenine A.L."/>
            <person name="Ruprecht R.M."/>
        </authorList>
    </citation>
    <scope>NUCLEOTIDE SEQUENCE [LARGE SCALE GENOMIC DNA]</scope>
    <source>
        <strain evidence="1 2">S567_C10_BS</strain>
    </source>
</reference>
<dbReference type="EMBL" id="NFFZ01000004">
    <property type="protein sequence ID" value="OTI63067.1"/>
    <property type="molecule type" value="Genomic_DNA"/>
</dbReference>
<protein>
    <submittedName>
        <fullName evidence="1">Uncharacterized protein</fullName>
    </submittedName>
</protein>
<gene>
    <name evidence="1" type="ORF">CAZ10_09510</name>
</gene>
<sequence length="89" mass="10237">MNTYVLFPGSEEEFEALIDVVASLSQEQLHLDTGVVSGRFQIIEQFEVSDSPWRITVRFSMVALAQLQRVDDPRLEIVKDIQRRSRAVE</sequence>
<comment type="caution">
    <text evidence="1">The sequence shown here is derived from an EMBL/GenBank/DDBJ whole genome shotgun (WGS) entry which is preliminary data.</text>
</comment>
<organism evidence="1 2">
    <name type="scientific">Pseudomonas aeruginosa</name>
    <dbReference type="NCBI Taxonomy" id="287"/>
    <lineage>
        <taxon>Bacteria</taxon>
        <taxon>Pseudomonadati</taxon>
        <taxon>Pseudomonadota</taxon>
        <taxon>Gammaproteobacteria</taxon>
        <taxon>Pseudomonadales</taxon>
        <taxon>Pseudomonadaceae</taxon>
        <taxon>Pseudomonas</taxon>
    </lineage>
</organism>
<name>A0A241XRM7_PSEAI</name>
<dbReference type="AlphaFoldDB" id="A0A241XRM7"/>
<dbReference type="RefSeq" id="WP_065085724.1">
    <property type="nucleotide sequence ID" value="NZ_NFFZ01000004.1"/>
</dbReference>
<proteinExistence type="predicted"/>
<dbReference type="Proteomes" id="UP000194857">
    <property type="component" value="Unassembled WGS sequence"/>
</dbReference>
<evidence type="ECO:0000313" key="2">
    <source>
        <dbReference type="Proteomes" id="UP000194857"/>
    </source>
</evidence>
<evidence type="ECO:0000313" key="1">
    <source>
        <dbReference type="EMBL" id="OTI63067.1"/>
    </source>
</evidence>